<evidence type="ECO:0000313" key="2">
    <source>
        <dbReference type="EMBL" id="GJG26331.1"/>
    </source>
</evidence>
<dbReference type="RefSeq" id="WP_036858144.1">
    <property type="nucleotide sequence ID" value="NZ_BPTR01000001.1"/>
</dbReference>
<protein>
    <submittedName>
        <fullName evidence="2">DUF4956 domain-containing protein</fullName>
    </submittedName>
</protein>
<organism evidence="2 3">
    <name type="scientific">Segatella bryantii</name>
    <name type="common">Prevotella bryantii</name>
    <dbReference type="NCBI Taxonomy" id="77095"/>
    <lineage>
        <taxon>Bacteria</taxon>
        <taxon>Pseudomonadati</taxon>
        <taxon>Bacteroidota</taxon>
        <taxon>Bacteroidia</taxon>
        <taxon>Bacteroidales</taxon>
        <taxon>Prevotellaceae</taxon>
        <taxon>Segatella</taxon>
    </lineage>
</organism>
<feature type="transmembrane region" description="Helical" evidence="1">
    <location>
        <begin position="70"/>
        <end position="87"/>
    </location>
</feature>
<evidence type="ECO:0000256" key="1">
    <source>
        <dbReference type="SAM" id="Phobius"/>
    </source>
</evidence>
<feature type="transmembrane region" description="Helical" evidence="1">
    <location>
        <begin position="12"/>
        <end position="31"/>
    </location>
</feature>
<feature type="transmembrane region" description="Helical" evidence="1">
    <location>
        <begin position="121"/>
        <end position="137"/>
    </location>
</feature>
<feature type="transmembrane region" description="Helical" evidence="1">
    <location>
        <begin position="43"/>
        <end position="64"/>
    </location>
</feature>
<reference evidence="2" key="1">
    <citation type="submission" date="2021-08" db="EMBL/GenBank/DDBJ databases">
        <title>Prevotella lacticifex sp. nov., isolated from rumen of cow.</title>
        <authorList>
            <person name="Shinkai T."/>
            <person name="Ikeyama N."/>
            <person name="Kumagai M."/>
            <person name="Ohmori H."/>
            <person name="Sakamoto M."/>
            <person name="Ohkuma M."/>
            <person name="Mitsumori M."/>
        </authorList>
    </citation>
    <scope>NUCLEOTIDE SEQUENCE</scope>
    <source>
        <strain evidence="2">DSM 11371</strain>
    </source>
</reference>
<dbReference type="InterPro" id="IPR032531">
    <property type="entry name" value="DUF4956"/>
</dbReference>
<keyword evidence="1" id="KW-0472">Membrane</keyword>
<dbReference type="AlphaFoldDB" id="A0AA37HZG1"/>
<feature type="transmembrane region" description="Helical" evidence="1">
    <location>
        <begin position="99"/>
        <end position="115"/>
    </location>
</feature>
<evidence type="ECO:0000313" key="3">
    <source>
        <dbReference type="Proteomes" id="UP000887043"/>
    </source>
</evidence>
<comment type="caution">
    <text evidence="2">The sequence shown here is derived from an EMBL/GenBank/DDBJ whole genome shotgun (WGS) entry which is preliminary data.</text>
</comment>
<keyword evidence="1" id="KW-1133">Transmembrane helix</keyword>
<dbReference type="Proteomes" id="UP000887043">
    <property type="component" value="Unassembled WGS sequence"/>
</dbReference>
<dbReference type="Pfam" id="PF16316">
    <property type="entry name" value="DUF4956"/>
    <property type="match status" value="1"/>
</dbReference>
<accession>A0AA37HZG1</accession>
<gene>
    <name evidence="2" type="ORF">PRRU23_00310</name>
</gene>
<dbReference type="EMBL" id="BPTR01000001">
    <property type="protein sequence ID" value="GJG26331.1"/>
    <property type="molecule type" value="Genomic_DNA"/>
</dbReference>
<sequence>MNFLENTFSGQFPAMLIRFIILLFVTCFIVDRLYYKKSQRRDYYFSFVLMSVAIFFLVFFMIFVLEDLKAKTSIGIGIGLFGIFSIMRYRTDAMPVREMTYMFVIIALSVVNAIANSVSIVELLVTNVIVILCIWVCEKRLKQVPTKLIQYDRIELIQPEHRQELKDDLQKRLGLDIVRIDVGSVDFLRDMVMLKVYYQGDRSDETLNNTLKLKNNDLTNFSNN</sequence>
<keyword evidence="1" id="KW-0812">Transmembrane</keyword>
<name>A0AA37HZG1_SEGBR</name>
<proteinExistence type="predicted"/>